<dbReference type="Proteomes" id="UP001429580">
    <property type="component" value="Unassembled WGS sequence"/>
</dbReference>
<sequence length="221" mass="24255">MNLNSSIFDRIRVRPRVAEEAPSAQAVACDHAGCAAKGTFRAPKGRGREKEYWNFCLEHVRAYNQSYNYFDGMSDNDVAAYQKDAAVGHRPTWAMGVNPSARETCRTRRQTKPGEADGYPDGTASAGAWEVDDSLGLFGARTYQARHAPAEDAQPRLSGTALKALDQLGLDAGVDAATIKARYKLLVKRFHPDANGGDRSFEERLQEILQAYNTLKAIGLC</sequence>
<name>A0ABX0V8N1_9HYPH</name>
<dbReference type="EMBL" id="JAASQI010000009">
    <property type="protein sequence ID" value="NIJ59496.1"/>
    <property type="molecule type" value="Genomic_DNA"/>
</dbReference>
<reference evidence="2 3" key="1">
    <citation type="submission" date="2020-03" db="EMBL/GenBank/DDBJ databases">
        <title>Genomic Encyclopedia of Type Strains, Phase IV (KMG-IV): sequencing the most valuable type-strain genomes for metagenomic binning, comparative biology and taxonomic classification.</title>
        <authorList>
            <person name="Goeker M."/>
        </authorList>
    </citation>
    <scope>NUCLEOTIDE SEQUENCE [LARGE SCALE GENOMIC DNA]</scope>
    <source>
        <strain evidence="2 3">DSM 103870</strain>
    </source>
</reference>
<evidence type="ECO:0000259" key="1">
    <source>
        <dbReference type="PROSITE" id="PS50076"/>
    </source>
</evidence>
<dbReference type="GO" id="GO:0003677">
    <property type="term" value="F:DNA binding"/>
    <property type="evidence" value="ECO:0007669"/>
    <property type="project" value="UniProtKB-KW"/>
</dbReference>
<gene>
    <name evidence="2" type="ORF">FHS82_003354</name>
</gene>
<accession>A0ABX0V8N1</accession>
<dbReference type="RefSeq" id="WP_166954899.1">
    <property type="nucleotide sequence ID" value="NZ_JAASQI010000009.1"/>
</dbReference>
<dbReference type="InterPro" id="IPR001623">
    <property type="entry name" value="DnaJ_domain"/>
</dbReference>
<dbReference type="Gene3D" id="1.10.287.110">
    <property type="entry name" value="DnaJ domain"/>
    <property type="match status" value="1"/>
</dbReference>
<feature type="domain" description="J" evidence="1">
    <location>
        <begin position="163"/>
        <end position="220"/>
    </location>
</feature>
<dbReference type="SUPFAM" id="SSF46565">
    <property type="entry name" value="Chaperone J-domain"/>
    <property type="match status" value="1"/>
</dbReference>
<keyword evidence="3" id="KW-1185">Reference proteome</keyword>
<evidence type="ECO:0000313" key="3">
    <source>
        <dbReference type="Proteomes" id="UP001429580"/>
    </source>
</evidence>
<dbReference type="SMART" id="SM00271">
    <property type="entry name" value="DnaJ"/>
    <property type="match status" value="1"/>
</dbReference>
<proteinExistence type="predicted"/>
<keyword evidence="2" id="KW-0238">DNA-binding</keyword>
<dbReference type="Pfam" id="PF00226">
    <property type="entry name" value="DnaJ"/>
    <property type="match status" value="1"/>
</dbReference>
<dbReference type="CDD" id="cd06257">
    <property type="entry name" value="DnaJ"/>
    <property type="match status" value="1"/>
</dbReference>
<comment type="caution">
    <text evidence="2">The sequence shown here is derived from an EMBL/GenBank/DDBJ whole genome shotgun (WGS) entry which is preliminary data.</text>
</comment>
<dbReference type="InterPro" id="IPR036869">
    <property type="entry name" value="J_dom_sf"/>
</dbReference>
<protein>
    <submittedName>
        <fullName evidence="2">Curved DNA-binding protein CbpA</fullName>
    </submittedName>
</protein>
<evidence type="ECO:0000313" key="2">
    <source>
        <dbReference type="EMBL" id="NIJ59496.1"/>
    </source>
</evidence>
<organism evidence="2 3">
    <name type="scientific">Pseudochelatococcus lubricantis</name>
    <dbReference type="NCBI Taxonomy" id="1538102"/>
    <lineage>
        <taxon>Bacteria</taxon>
        <taxon>Pseudomonadati</taxon>
        <taxon>Pseudomonadota</taxon>
        <taxon>Alphaproteobacteria</taxon>
        <taxon>Hyphomicrobiales</taxon>
        <taxon>Chelatococcaceae</taxon>
        <taxon>Pseudochelatococcus</taxon>
    </lineage>
</organism>
<dbReference type="PROSITE" id="PS50076">
    <property type="entry name" value="DNAJ_2"/>
    <property type="match status" value="1"/>
</dbReference>